<comment type="caution">
    <text evidence="3">The sequence shown here is derived from an EMBL/GenBank/DDBJ whole genome shotgun (WGS) entry which is preliminary data.</text>
</comment>
<keyword evidence="4" id="KW-1185">Reference proteome</keyword>
<keyword evidence="1" id="KW-0175">Coiled coil</keyword>
<gene>
    <name evidence="3" type="ORF">FFLO_06666</name>
</gene>
<feature type="compositionally biased region" description="Acidic residues" evidence="2">
    <location>
        <begin position="194"/>
        <end position="206"/>
    </location>
</feature>
<evidence type="ECO:0000313" key="4">
    <source>
        <dbReference type="Proteomes" id="UP000812966"/>
    </source>
</evidence>
<evidence type="ECO:0000256" key="1">
    <source>
        <dbReference type="SAM" id="Coils"/>
    </source>
</evidence>
<accession>A0A8K0JEX8</accession>
<feature type="region of interest" description="Disordered" evidence="2">
    <location>
        <begin position="183"/>
        <end position="206"/>
    </location>
</feature>
<dbReference type="EMBL" id="JABELV010000242">
    <property type="protein sequence ID" value="KAG7527699.1"/>
    <property type="molecule type" value="Genomic_DNA"/>
</dbReference>
<protein>
    <submittedName>
        <fullName evidence="3">Uncharacterized protein</fullName>
    </submittedName>
</protein>
<proteinExistence type="predicted"/>
<organism evidence="3 4">
    <name type="scientific">Filobasidium floriforme</name>
    <dbReference type="NCBI Taxonomy" id="5210"/>
    <lineage>
        <taxon>Eukaryota</taxon>
        <taxon>Fungi</taxon>
        <taxon>Dikarya</taxon>
        <taxon>Basidiomycota</taxon>
        <taxon>Agaricomycotina</taxon>
        <taxon>Tremellomycetes</taxon>
        <taxon>Filobasidiales</taxon>
        <taxon>Filobasidiaceae</taxon>
        <taxon>Filobasidium</taxon>
    </lineage>
</organism>
<dbReference type="AlphaFoldDB" id="A0A8K0JEX8"/>
<feature type="region of interest" description="Disordered" evidence="2">
    <location>
        <begin position="1"/>
        <end position="34"/>
    </location>
</feature>
<evidence type="ECO:0000256" key="2">
    <source>
        <dbReference type="SAM" id="MobiDB-lite"/>
    </source>
</evidence>
<feature type="coiled-coil region" evidence="1">
    <location>
        <begin position="99"/>
        <end position="126"/>
    </location>
</feature>
<reference evidence="3" key="1">
    <citation type="submission" date="2020-04" db="EMBL/GenBank/DDBJ databases">
        <title>Analysis of mating type loci in Filobasidium floriforme.</title>
        <authorList>
            <person name="Nowrousian M."/>
        </authorList>
    </citation>
    <scope>NUCLEOTIDE SEQUENCE</scope>
    <source>
        <strain evidence="3">CBS 6242</strain>
    </source>
</reference>
<dbReference type="Proteomes" id="UP000812966">
    <property type="component" value="Unassembled WGS sequence"/>
</dbReference>
<evidence type="ECO:0000313" key="3">
    <source>
        <dbReference type="EMBL" id="KAG7527699.1"/>
    </source>
</evidence>
<feature type="compositionally biased region" description="Polar residues" evidence="2">
    <location>
        <begin position="16"/>
        <end position="33"/>
    </location>
</feature>
<sequence>MALARSKATNRRITHAQPSSPRTDSTSAIAENSQEQKEAYAAFWVGMKQEWEKKVNKATDKEIAEYKKKTGEIIKRHNHMIKTHAEETTEAYTKIVRQLEPVDSEIDKYKKELADLLQRKQDLVATLVAQTKELFEETDEMVEGCVQALEDIVLGISARPAQKTEGLIGKHLEGDVQDEIRSIKNKEEANEQVGEQDQDDDAMEED</sequence>
<name>A0A8K0JEX8_9TREE</name>